<evidence type="ECO:0000313" key="4">
    <source>
        <dbReference type="Proteomes" id="UP000559256"/>
    </source>
</evidence>
<sequence length="162" mass="18596">MEMETMKGDSTSLRRELEEERVDLQDKLARIESEKSALQKGVNKFDQTIEPGEERKNALTVPPSLNEEVYVVASRENFIKSNCFSTTIQFAYTGRYPPFLKIIPRRLQTPVNEIFDFTSLVQTTAMIFTDPNLLPKIRNRAPERGHDAHNARPCRPKSSTTH</sequence>
<reference evidence="3 4" key="1">
    <citation type="journal article" date="2020" name="ISME J.">
        <title>Uncovering the hidden diversity of litter-decomposition mechanisms in mushroom-forming fungi.</title>
        <authorList>
            <person name="Floudas D."/>
            <person name="Bentzer J."/>
            <person name="Ahren D."/>
            <person name="Johansson T."/>
            <person name="Persson P."/>
            <person name="Tunlid A."/>
        </authorList>
    </citation>
    <scope>NUCLEOTIDE SEQUENCE [LARGE SCALE GENOMIC DNA]</scope>
    <source>
        <strain evidence="3 4">CBS 291.85</strain>
    </source>
</reference>
<protein>
    <submittedName>
        <fullName evidence="3">Uncharacterized protein</fullName>
    </submittedName>
</protein>
<organism evidence="3 4">
    <name type="scientific">Tetrapyrgos nigripes</name>
    <dbReference type="NCBI Taxonomy" id="182062"/>
    <lineage>
        <taxon>Eukaryota</taxon>
        <taxon>Fungi</taxon>
        <taxon>Dikarya</taxon>
        <taxon>Basidiomycota</taxon>
        <taxon>Agaricomycotina</taxon>
        <taxon>Agaricomycetes</taxon>
        <taxon>Agaricomycetidae</taxon>
        <taxon>Agaricales</taxon>
        <taxon>Marasmiineae</taxon>
        <taxon>Marasmiaceae</taxon>
        <taxon>Tetrapyrgos</taxon>
    </lineage>
</organism>
<keyword evidence="4" id="KW-1185">Reference proteome</keyword>
<dbReference type="Proteomes" id="UP000559256">
    <property type="component" value="Unassembled WGS sequence"/>
</dbReference>
<feature type="coiled-coil region" evidence="1">
    <location>
        <begin position="14"/>
        <end position="41"/>
    </location>
</feature>
<evidence type="ECO:0000256" key="1">
    <source>
        <dbReference type="SAM" id="Coils"/>
    </source>
</evidence>
<evidence type="ECO:0000256" key="2">
    <source>
        <dbReference type="SAM" id="MobiDB-lite"/>
    </source>
</evidence>
<feature type="region of interest" description="Disordered" evidence="2">
    <location>
        <begin position="137"/>
        <end position="162"/>
    </location>
</feature>
<keyword evidence="1" id="KW-0175">Coiled coil</keyword>
<name>A0A8H5CND8_9AGAR</name>
<accession>A0A8H5CND8</accession>
<proteinExistence type="predicted"/>
<dbReference type="OrthoDB" id="407298at2759"/>
<dbReference type="AlphaFoldDB" id="A0A8H5CND8"/>
<dbReference type="EMBL" id="JAACJM010000129">
    <property type="protein sequence ID" value="KAF5344071.1"/>
    <property type="molecule type" value="Genomic_DNA"/>
</dbReference>
<comment type="caution">
    <text evidence="3">The sequence shown here is derived from an EMBL/GenBank/DDBJ whole genome shotgun (WGS) entry which is preliminary data.</text>
</comment>
<evidence type="ECO:0000313" key="3">
    <source>
        <dbReference type="EMBL" id="KAF5344071.1"/>
    </source>
</evidence>
<feature type="compositionally biased region" description="Basic and acidic residues" evidence="2">
    <location>
        <begin position="140"/>
        <end position="150"/>
    </location>
</feature>
<gene>
    <name evidence="3" type="ORF">D9758_008874</name>
</gene>